<reference evidence="2" key="1">
    <citation type="journal article" date="2022" name="Mol. Ecol. Resour.">
        <title>The genomes of chicory, endive, great burdock and yacon provide insights into Asteraceae palaeo-polyploidization history and plant inulin production.</title>
        <authorList>
            <person name="Fan W."/>
            <person name="Wang S."/>
            <person name="Wang H."/>
            <person name="Wang A."/>
            <person name="Jiang F."/>
            <person name="Liu H."/>
            <person name="Zhao H."/>
            <person name="Xu D."/>
            <person name="Zhang Y."/>
        </authorList>
    </citation>
    <scope>NUCLEOTIDE SEQUENCE [LARGE SCALE GENOMIC DNA]</scope>
    <source>
        <strain evidence="2">cv. Punajuju</strain>
    </source>
</reference>
<protein>
    <submittedName>
        <fullName evidence="1">Uncharacterized protein</fullName>
    </submittedName>
</protein>
<comment type="caution">
    <text evidence="1">The sequence shown here is derived from an EMBL/GenBank/DDBJ whole genome shotgun (WGS) entry which is preliminary data.</text>
</comment>
<proteinExistence type="predicted"/>
<dbReference type="Proteomes" id="UP001055811">
    <property type="component" value="Linkage Group LG03"/>
</dbReference>
<name>A0ACB9EZX0_CICIN</name>
<keyword evidence="2" id="KW-1185">Reference proteome</keyword>
<evidence type="ECO:0000313" key="2">
    <source>
        <dbReference type="Proteomes" id="UP001055811"/>
    </source>
</evidence>
<dbReference type="EMBL" id="CM042011">
    <property type="protein sequence ID" value="KAI3763947.1"/>
    <property type="molecule type" value="Genomic_DNA"/>
</dbReference>
<gene>
    <name evidence="1" type="ORF">L2E82_13945</name>
</gene>
<sequence>MEFKVLMVMLLSVSLSNFHLINCASLTRHQEQGSHGLGFMAVERVKDKDLVAYNEALSGESRQGGEKAAATASDQTMHERSDLTPLFTMDYSRVRKRRPVHNKSFPATTTSP</sequence>
<reference evidence="1 2" key="2">
    <citation type="journal article" date="2022" name="Mol. Ecol. Resour.">
        <title>The genomes of chicory, endive, great burdock and yacon provide insights into Asteraceae paleo-polyploidization history and plant inulin production.</title>
        <authorList>
            <person name="Fan W."/>
            <person name="Wang S."/>
            <person name="Wang H."/>
            <person name="Wang A."/>
            <person name="Jiang F."/>
            <person name="Liu H."/>
            <person name="Zhao H."/>
            <person name="Xu D."/>
            <person name="Zhang Y."/>
        </authorList>
    </citation>
    <scope>NUCLEOTIDE SEQUENCE [LARGE SCALE GENOMIC DNA]</scope>
    <source>
        <strain evidence="2">cv. Punajuju</strain>
        <tissue evidence="1">Leaves</tissue>
    </source>
</reference>
<accession>A0ACB9EZX0</accession>
<organism evidence="1 2">
    <name type="scientific">Cichorium intybus</name>
    <name type="common">Chicory</name>
    <dbReference type="NCBI Taxonomy" id="13427"/>
    <lineage>
        <taxon>Eukaryota</taxon>
        <taxon>Viridiplantae</taxon>
        <taxon>Streptophyta</taxon>
        <taxon>Embryophyta</taxon>
        <taxon>Tracheophyta</taxon>
        <taxon>Spermatophyta</taxon>
        <taxon>Magnoliopsida</taxon>
        <taxon>eudicotyledons</taxon>
        <taxon>Gunneridae</taxon>
        <taxon>Pentapetalae</taxon>
        <taxon>asterids</taxon>
        <taxon>campanulids</taxon>
        <taxon>Asterales</taxon>
        <taxon>Asteraceae</taxon>
        <taxon>Cichorioideae</taxon>
        <taxon>Cichorieae</taxon>
        <taxon>Cichoriinae</taxon>
        <taxon>Cichorium</taxon>
    </lineage>
</organism>
<evidence type="ECO:0000313" key="1">
    <source>
        <dbReference type="EMBL" id="KAI3763947.1"/>
    </source>
</evidence>